<evidence type="ECO:0000256" key="1">
    <source>
        <dbReference type="ARBA" id="ARBA00004370"/>
    </source>
</evidence>
<accession>X1I6E7</accession>
<comment type="subcellular location">
    <subcellularLocation>
        <location evidence="1">Membrane</location>
    </subcellularLocation>
</comment>
<protein>
    <recommendedName>
        <fullName evidence="3">POTRA domain-containing protein</fullName>
    </recommendedName>
</protein>
<dbReference type="AlphaFoldDB" id="X1I6E7"/>
<dbReference type="Gene3D" id="3.10.20.310">
    <property type="entry name" value="membrane protein fhac"/>
    <property type="match status" value="1"/>
</dbReference>
<dbReference type="InterPro" id="IPR034746">
    <property type="entry name" value="POTRA"/>
</dbReference>
<evidence type="ECO:0000256" key="2">
    <source>
        <dbReference type="ARBA" id="ARBA00023136"/>
    </source>
</evidence>
<dbReference type="GO" id="GO:0019867">
    <property type="term" value="C:outer membrane"/>
    <property type="evidence" value="ECO:0007669"/>
    <property type="project" value="InterPro"/>
</dbReference>
<keyword evidence="2" id="KW-0472">Membrane</keyword>
<proteinExistence type="predicted"/>
<dbReference type="EMBL" id="BARU01039134">
    <property type="protein sequence ID" value="GAH77946.1"/>
    <property type="molecule type" value="Genomic_DNA"/>
</dbReference>
<reference evidence="4" key="1">
    <citation type="journal article" date="2014" name="Front. Microbiol.">
        <title>High frequency of phylogenetically diverse reductive dehalogenase-homologous genes in deep subseafloor sedimentary metagenomes.</title>
        <authorList>
            <person name="Kawai M."/>
            <person name="Futagami T."/>
            <person name="Toyoda A."/>
            <person name="Takaki Y."/>
            <person name="Nishi S."/>
            <person name="Hori S."/>
            <person name="Arai W."/>
            <person name="Tsubouchi T."/>
            <person name="Morono Y."/>
            <person name="Uchiyama I."/>
            <person name="Ito T."/>
            <person name="Fujiyama A."/>
            <person name="Inagaki F."/>
            <person name="Takami H."/>
        </authorList>
    </citation>
    <scope>NUCLEOTIDE SEQUENCE</scope>
    <source>
        <strain evidence="4">Expedition CK06-06</strain>
    </source>
</reference>
<name>X1I6E7_9ZZZZ</name>
<evidence type="ECO:0000259" key="3">
    <source>
        <dbReference type="PROSITE" id="PS51779"/>
    </source>
</evidence>
<feature type="non-terminal residue" evidence="4">
    <location>
        <position position="143"/>
    </location>
</feature>
<dbReference type="PROSITE" id="PS51779">
    <property type="entry name" value="POTRA"/>
    <property type="match status" value="1"/>
</dbReference>
<dbReference type="Pfam" id="PF07244">
    <property type="entry name" value="POTRA"/>
    <property type="match status" value="1"/>
</dbReference>
<comment type="caution">
    <text evidence="4">The sequence shown here is derived from an EMBL/GenBank/DDBJ whole genome shotgun (WGS) entry which is preliminary data.</text>
</comment>
<feature type="domain" description="POTRA" evidence="3">
    <location>
        <begin position="5"/>
        <end position="76"/>
    </location>
</feature>
<evidence type="ECO:0000313" key="4">
    <source>
        <dbReference type="EMBL" id="GAH77946.1"/>
    </source>
</evidence>
<organism evidence="4">
    <name type="scientific">marine sediment metagenome</name>
    <dbReference type="NCBI Taxonomy" id="412755"/>
    <lineage>
        <taxon>unclassified sequences</taxon>
        <taxon>metagenomes</taxon>
        <taxon>ecological metagenomes</taxon>
    </lineage>
</organism>
<dbReference type="InterPro" id="IPR010827">
    <property type="entry name" value="BamA/TamA_POTRA"/>
</dbReference>
<gene>
    <name evidence="4" type="ORF">S03H2_60694</name>
</gene>
<sequence length="143" mass="16569">MENKQAISKILIYGNAKTKEAVIRRALSLKEGQKYNTDLIEESRKKLMDLEIFTHVDIEIKKSDEGVILLVIIKEKPSISFSPHLIYAEETYKSYFGFELGYKNLSGKNQKLWLTTAVGNLKKIEFGYQNNYYIDFFWGVSLS</sequence>